<evidence type="ECO:0000313" key="2">
    <source>
        <dbReference type="Proteomes" id="UP001200145"/>
    </source>
</evidence>
<evidence type="ECO:0000313" key="1">
    <source>
        <dbReference type="EMBL" id="MCF1716030.1"/>
    </source>
</evidence>
<organism evidence="1 2">
    <name type="scientific">Flavihumibacter fluminis</name>
    <dbReference type="NCBI Taxonomy" id="2909236"/>
    <lineage>
        <taxon>Bacteria</taxon>
        <taxon>Pseudomonadati</taxon>
        <taxon>Bacteroidota</taxon>
        <taxon>Chitinophagia</taxon>
        <taxon>Chitinophagales</taxon>
        <taxon>Chitinophagaceae</taxon>
        <taxon>Flavihumibacter</taxon>
    </lineage>
</organism>
<protein>
    <submittedName>
        <fullName evidence="1">DUF4421 domain-containing protein</fullName>
    </submittedName>
</protein>
<comment type="caution">
    <text evidence="1">The sequence shown here is derived from an EMBL/GenBank/DDBJ whole genome shotgun (WGS) entry which is preliminary data.</text>
</comment>
<dbReference type="InterPro" id="IPR025535">
    <property type="entry name" value="DUF4421"/>
</dbReference>
<keyword evidence="2" id="KW-1185">Reference proteome</keyword>
<gene>
    <name evidence="1" type="ORF">L0U88_15425</name>
</gene>
<name>A0ABS9BKA6_9BACT</name>
<proteinExistence type="predicted"/>
<dbReference type="EMBL" id="JAKEVY010000004">
    <property type="protein sequence ID" value="MCF1716030.1"/>
    <property type="molecule type" value="Genomic_DNA"/>
</dbReference>
<reference evidence="1 2" key="1">
    <citation type="submission" date="2022-01" db="EMBL/GenBank/DDBJ databases">
        <title>Flavihumibacter sp. nov., isolated from sediment of a river.</title>
        <authorList>
            <person name="Liu H."/>
        </authorList>
    </citation>
    <scope>NUCLEOTIDE SEQUENCE [LARGE SCALE GENOMIC DNA]</scope>
    <source>
        <strain evidence="1 2">RY-1</strain>
    </source>
</reference>
<dbReference type="RefSeq" id="WP_234866982.1">
    <property type="nucleotide sequence ID" value="NZ_JAKEVY010000004.1"/>
</dbReference>
<sequence>MNEYITFKLAQTTDQENFSVFTNGTKSRIDPNASSVSTLSVNYSFISLSVRFVPHFLPGNRDTKEKGKTRSGGLALNFYLDHWLQELSYQRTRGYYLENTADFRPGWQDGDPYIQFPDLQYRSFQGMTGYKFNRNFSLNALATQSERQLKSAGSFIPQLLYRYYTIDDKTKLVNPGQTSQRSNNLELVLGAGYYHNFVLKGNFYFALGVTPGAGILFMNLTTRSGNGERIKTRQQDFIFRLDSRAGIGYNGERFFGGLYATAFTSSYRQENTQVVNGNARIVFKLFAGYRIPAPRVIKERVSTIKTKLTNKLKK</sequence>
<accession>A0ABS9BKA6</accession>
<dbReference type="Pfam" id="PF14391">
    <property type="entry name" value="DUF4421"/>
    <property type="match status" value="1"/>
</dbReference>
<dbReference type="Proteomes" id="UP001200145">
    <property type="component" value="Unassembled WGS sequence"/>
</dbReference>